<feature type="transmembrane region" description="Helical" evidence="1">
    <location>
        <begin position="41"/>
        <end position="62"/>
    </location>
</feature>
<keyword evidence="1" id="KW-1133">Transmembrane helix</keyword>
<organism evidence="2">
    <name type="scientific">Hyperionvirus sp</name>
    <dbReference type="NCBI Taxonomy" id="2487770"/>
    <lineage>
        <taxon>Viruses</taxon>
        <taxon>Varidnaviria</taxon>
        <taxon>Bamfordvirae</taxon>
        <taxon>Nucleocytoviricota</taxon>
        <taxon>Megaviricetes</taxon>
        <taxon>Imitervirales</taxon>
        <taxon>Mimiviridae</taxon>
        <taxon>Klosneuvirinae</taxon>
    </lineage>
</organism>
<name>A0A3G5AAV6_9VIRU</name>
<accession>A0A3G5AAV6</accession>
<feature type="transmembrane region" description="Helical" evidence="1">
    <location>
        <begin position="68"/>
        <end position="85"/>
    </location>
</feature>
<dbReference type="PROSITE" id="PS51257">
    <property type="entry name" value="PROKAR_LIPOPROTEIN"/>
    <property type="match status" value="1"/>
</dbReference>
<sequence>MLPNVIRWLVCIPFWVGCTVYGIILVNEYSHAANKNVCRDIWSYAIAGLIYSFLMVISAYSYHLEHMLYRNVYLGAVSLIWGILIKTQIDQSCIITNNLHELQRYFLIIFWSDVIINLFAIFCGIYRLWGYLHELKIYTMPNFVTTTLNLILGILYATCSISGIILMIKYENAANDQLNLWNYCILGFMYSGLIAYLLIFFAFQRAPASHTLEVITPINGLFGLALIIWGSVVYSKLDHTTILFYQTNTPELLTYFNVIFWSVLTTNGLILIAIATAICHNVNRLMQFKQETERIQAETII</sequence>
<reference evidence="2" key="1">
    <citation type="submission" date="2018-10" db="EMBL/GenBank/DDBJ databases">
        <title>Hidden diversity of soil giant viruses.</title>
        <authorList>
            <person name="Schulz F."/>
            <person name="Alteio L."/>
            <person name="Goudeau D."/>
            <person name="Ryan E.M."/>
            <person name="Malmstrom R.R."/>
            <person name="Blanchard J."/>
            <person name="Woyke T."/>
        </authorList>
    </citation>
    <scope>NUCLEOTIDE SEQUENCE</scope>
    <source>
        <strain evidence="2">HYV1</strain>
    </source>
</reference>
<feature type="transmembrane region" description="Helical" evidence="1">
    <location>
        <begin position="6"/>
        <end position="29"/>
    </location>
</feature>
<evidence type="ECO:0000313" key="2">
    <source>
        <dbReference type="EMBL" id="AYV84368.1"/>
    </source>
</evidence>
<keyword evidence="1" id="KW-0472">Membrane</keyword>
<feature type="transmembrane region" description="Helical" evidence="1">
    <location>
        <begin position="149"/>
        <end position="168"/>
    </location>
</feature>
<keyword evidence="1" id="KW-0812">Transmembrane</keyword>
<evidence type="ECO:0000256" key="1">
    <source>
        <dbReference type="SAM" id="Phobius"/>
    </source>
</evidence>
<protein>
    <submittedName>
        <fullName evidence="2">Uncharacterized protein</fullName>
    </submittedName>
</protein>
<feature type="transmembrane region" description="Helical" evidence="1">
    <location>
        <begin position="255"/>
        <end position="278"/>
    </location>
</feature>
<proteinExistence type="predicted"/>
<gene>
    <name evidence="2" type="ORF">Hyperionvirus23_35</name>
</gene>
<dbReference type="EMBL" id="MK072405">
    <property type="protein sequence ID" value="AYV84368.1"/>
    <property type="molecule type" value="Genomic_DNA"/>
</dbReference>
<feature type="transmembrane region" description="Helical" evidence="1">
    <location>
        <begin position="105"/>
        <end position="129"/>
    </location>
</feature>
<feature type="transmembrane region" description="Helical" evidence="1">
    <location>
        <begin position="215"/>
        <end position="234"/>
    </location>
</feature>
<feature type="transmembrane region" description="Helical" evidence="1">
    <location>
        <begin position="180"/>
        <end position="203"/>
    </location>
</feature>